<dbReference type="InterPro" id="IPR014001">
    <property type="entry name" value="Helicase_ATP-bd"/>
</dbReference>
<gene>
    <name evidence="7" type="ORF">BC781_103478</name>
</gene>
<dbReference type="GO" id="GO:0005524">
    <property type="term" value="F:ATP binding"/>
    <property type="evidence" value="ECO:0007669"/>
    <property type="project" value="UniProtKB-KW"/>
</dbReference>
<evidence type="ECO:0000259" key="6">
    <source>
        <dbReference type="PROSITE" id="PS51194"/>
    </source>
</evidence>
<keyword evidence="4" id="KW-0067">ATP-binding</keyword>
<dbReference type="EMBL" id="QGDO01000003">
    <property type="protein sequence ID" value="PWJ42226.1"/>
    <property type="molecule type" value="Genomic_DNA"/>
</dbReference>
<dbReference type="PANTHER" id="PTHR45766">
    <property type="entry name" value="DNA ANNEALING HELICASE AND ENDONUCLEASE ZRANB3 FAMILY MEMBER"/>
    <property type="match status" value="1"/>
</dbReference>
<dbReference type="RefSeq" id="WP_109618996.1">
    <property type="nucleotide sequence ID" value="NZ_QGDO01000003.1"/>
</dbReference>
<dbReference type="CDD" id="cd18793">
    <property type="entry name" value="SF2_C_SNF"/>
    <property type="match status" value="1"/>
</dbReference>
<dbReference type="PANTHER" id="PTHR45766:SF6">
    <property type="entry name" value="SWI_SNF-RELATED MATRIX-ASSOCIATED ACTIN-DEPENDENT REGULATOR OF CHROMATIN SUBFAMILY A-LIKE PROTEIN 1"/>
    <property type="match status" value="1"/>
</dbReference>
<dbReference type="OrthoDB" id="9814088at2"/>
<keyword evidence="2" id="KW-0378">Hydrolase</keyword>
<dbReference type="InterPro" id="IPR001650">
    <property type="entry name" value="Helicase_C-like"/>
</dbReference>
<dbReference type="Pfam" id="PF00271">
    <property type="entry name" value="Helicase_C"/>
    <property type="match status" value="1"/>
</dbReference>
<keyword evidence="8" id="KW-1185">Reference proteome</keyword>
<dbReference type="CDD" id="cd18011">
    <property type="entry name" value="DEXDc_RapA"/>
    <property type="match status" value="1"/>
</dbReference>
<dbReference type="InterPro" id="IPR057342">
    <property type="entry name" value="DEXDc_RapA"/>
</dbReference>
<dbReference type="InterPro" id="IPR038718">
    <property type="entry name" value="SNF2-like_sf"/>
</dbReference>
<dbReference type="InterPro" id="IPR027417">
    <property type="entry name" value="P-loop_NTPase"/>
</dbReference>
<dbReference type="SMART" id="SM00487">
    <property type="entry name" value="DEXDc"/>
    <property type="match status" value="1"/>
</dbReference>
<dbReference type="Pfam" id="PF00176">
    <property type="entry name" value="SNF2-rel_dom"/>
    <property type="match status" value="1"/>
</dbReference>
<dbReference type="PROSITE" id="PS51192">
    <property type="entry name" value="HELICASE_ATP_BIND_1"/>
    <property type="match status" value="1"/>
</dbReference>
<accession>A0A315Z9J2</accession>
<dbReference type="Proteomes" id="UP000245535">
    <property type="component" value="Unassembled WGS sequence"/>
</dbReference>
<keyword evidence="1" id="KW-0547">Nucleotide-binding</keyword>
<feature type="domain" description="Helicase C-terminal" evidence="6">
    <location>
        <begin position="462"/>
        <end position="622"/>
    </location>
</feature>
<evidence type="ECO:0000313" key="8">
    <source>
        <dbReference type="Proteomes" id="UP000245535"/>
    </source>
</evidence>
<dbReference type="InterPro" id="IPR000330">
    <property type="entry name" value="SNF2_N"/>
</dbReference>
<protein>
    <submittedName>
        <fullName evidence="7">SNF2 domain-containing protein</fullName>
    </submittedName>
</protein>
<dbReference type="InterPro" id="IPR049730">
    <property type="entry name" value="SNF2/RAD54-like_C"/>
</dbReference>
<organism evidence="7 8">
    <name type="scientific">Sediminitomix flava</name>
    <dbReference type="NCBI Taxonomy" id="379075"/>
    <lineage>
        <taxon>Bacteria</taxon>
        <taxon>Pseudomonadati</taxon>
        <taxon>Bacteroidota</taxon>
        <taxon>Cytophagia</taxon>
        <taxon>Cytophagales</taxon>
        <taxon>Flammeovirgaceae</taxon>
        <taxon>Sediminitomix</taxon>
    </lineage>
</organism>
<keyword evidence="3" id="KW-0347">Helicase</keyword>
<dbReference type="GO" id="GO:0004386">
    <property type="term" value="F:helicase activity"/>
    <property type="evidence" value="ECO:0007669"/>
    <property type="project" value="UniProtKB-KW"/>
</dbReference>
<proteinExistence type="predicted"/>
<comment type="caution">
    <text evidence="7">The sequence shown here is derived from an EMBL/GenBank/DDBJ whole genome shotgun (WGS) entry which is preliminary data.</text>
</comment>
<dbReference type="Gene3D" id="3.40.50.10810">
    <property type="entry name" value="Tandem AAA-ATPase domain"/>
    <property type="match status" value="1"/>
</dbReference>
<dbReference type="PROSITE" id="PS51194">
    <property type="entry name" value="HELICASE_CTER"/>
    <property type="match status" value="1"/>
</dbReference>
<evidence type="ECO:0000256" key="3">
    <source>
        <dbReference type="ARBA" id="ARBA00022806"/>
    </source>
</evidence>
<sequence length="937" mass="107257">MTFKPGNLVDFRGRTWIVLPQEDEQLLMIKPLGGTDEEITAVYKPLMAIEGQIKEAKFADPSVEEIDDFETAKLLFNATRLSFRNAGGPFRCMGKLSFRPRSYQVVPLVMALKQDITRLLVADDVGIGKTVEALMILKERIERGDIKRFAVVCPPHLCEQWKQEIKDKLDMDAEIIRSSTASAIDRKLPDDRSAFHHLPYQVISIDYIKSDKRKGIFLDDCPDFVIVDEAHTCTKPSGAKSPTQQQRYHLLHQLAKKEDRHLLLLTATPHSGKNEEFSALLGLLKPELEHIDLDTATSKQREEMSKYFIQRKRENISRWLKGKEETPFPDRENTELDYELHDEYYKLYVEAKRLARDITRKSTNQKKGHFWAALALLRGIMSSPEAGIEMLKNRIHKRQEDIQAEEFIEEDITIQDKLTAISDNTESLDDLSVSQDEISEMEHLLHLLEKVKEGDFDHKSNKTVRLIKEWLKDGYSPIIFCRYIATANYLQEVLRDALPKKVTVEAVTSELADEQRKERVDQLGKASQRVLIATDCLSEGINLQENFDAVVHYDLPWNPNRLEQRDGRVDRFGQTSPTVKSYLLWGSDNPMDKIVLNVLIKKIRDIRRTTGVSVSLGEENLSIMEEILKEVLEEDTPVQRQLTLNLGDTTSQISDSFSKELDTIKRKAENLRSIFAHERVKPDEIEELLKEVDEAIGDVNSVESFVVGALRFFGTDIKPVDGHYQIAPMTLPPALKIFFPSDLKQLPVSFVSPTPRGLIYIGRNHRFVEQLCQMILNAAFEEKADPRVARTAVIQTDAVNTLTTLVQFRVRNVIREKRRKSNELIAEELFLWGYEGFEEIQKTLSYQEVKSLMLEAKSLVQIPLPTQQTLVASQLSRFDNLKEEFVELAEQRALNLVDAHGKFQSLVGGSNFEAVYPVLPPEVMGIYVLQPKPKDLF</sequence>
<reference evidence="7 8" key="1">
    <citation type="submission" date="2018-03" db="EMBL/GenBank/DDBJ databases">
        <title>Genomic Encyclopedia of Archaeal and Bacterial Type Strains, Phase II (KMG-II): from individual species to whole genera.</title>
        <authorList>
            <person name="Goeker M."/>
        </authorList>
    </citation>
    <scope>NUCLEOTIDE SEQUENCE [LARGE SCALE GENOMIC DNA]</scope>
    <source>
        <strain evidence="7 8">DSM 28229</strain>
    </source>
</reference>
<feature type="domain" description="Helicase ATP-binding" evidence="5">
    <location>
        <begin position="110"/>
        <end position="287"/>
    </location>
</feature>
<evidence type="ECO:0000256" key="4">
    <source>
        <dbReference type="ARBA" id="ARBA00022840"/>
    </source>
</evidence>
<evidence type="ECO:0000259" key="5">
    <source>
        <dbReference type="PROSITE" id="PS51192"/>
    </source>
</evidence>
<dbReference type="SUPFAM" id="SSF52540">
    <property type="entry name" value="P-loop containing nucleoside triphosphate hydrolases"/>
    <property type="match status" value="1"/>
</dbReference>
<evidence type="ECO:0000313" key="7">
    <source>
        <dbReference type="EMBL" id="PWJ42226.1"/>
    </source>
</evidence>
<dbReference type="SMART" id="SM00490">
    <property type="entry name" value="HELICc"/>
    <property type="match status" value="1"/>
</dbReference>
<dbReference type="GO" id="GO:0016787">
    <property type="term" value="F:hydrolase activity"/>
    <property type="evidence" value="ECO:0007669"/>
    <property type="project" value="UniProtKB-KW"/>
</dbReference>
<evidence type="ECO:0000256" key="1">
    <source>
        <dbReference type="ARBA" id="ARBA00022741"/>
    </source>
</evidence>
<evidence type="ECO:0000256" key="2">
    <source>
        <dbReference type="ARBA" id="ARBA00022801"/>
    </source>
</evidence>
<name>A0A315Z9J2_SEDFL</name>
<dbReference type="Gene3D" id="3.40.50.300">
    <property type="entry name" value="P-loop containing nucleotide triphosphate hydrolases"/>
    <property type="match status" value="1"/>
</dbReference>
<dbReference type="AlphaFoldDB" id="A0A315Z9J2"/>